<keyword evidence="3" id="KW-1185">Reference proteome</keyword>
<gene>
    <name evidence="2" type="ORF">UV8b_01025</name>
</gene>
<dbReference type="KEGG" id="uvi:66061803"/>
<feature type="compositionally biased region" description="Polar residues" evidence="1">
    <location>
        <begin position="9"/>
        <end position="22"/>
    </location>
</feature>
<protein>
    <submittedName>
        <fullName evidence="2">Uncharacterized protein</fullName>
    </submittedName>
</protein>
<name>A0A8E5HKR6_USTVR</name>
<accession>A0A8E5HKR6</accession>
<proteinExistence type="predicted"/>
<evidence type="ECO:0000313" key="3">
    <source>
        <dbReference type="Proteomes" id="UP000027002"/>
    </source>
</evidence>
<dbReference type="GeneID" id="66061803"/>
<evidence type="ECO:0000313" key="2">
    <source>
        <dbReference type="EMBL" id="QUC16784.1"/>
    </source>
</evidence>
<dbReference type="EMBL" id="CP072753">
    <property type="protein sequence ID" value="QUC16784.1"/>
    <property type="molecule type" value="Genomic_DNA"/>
</dbReference>
<dbReference type="Proteomes" id="UP000027002">
    <property type="component" value="Chromosome 1"/>
</dbReference>
<organism evidence="2 3">
    <name type="scientific">Ustilaginoidea virens</name>
    <name type="common">Rice false smut fungus</name>
    <name type="synonym">Villosiclava virens</name>
    <dbReference type="NCBI Taxonomy" id="1159556"/>
    <lineage>
        <taxon>Eukaryota</taxon>
        <taxon>Fungi</taxon>
        <taxon>Dikarya</taxon>
        <taxon>Ascomycota</taxon>
        <taxon>Pezizomycotina</taxon>
        <taxon>Sordariomycetes</taxon>
        <taxon>Hypocreomycetidae</taxon>
        <taxon>Hypocreales</taxon>
        <taxon>Clavicipitaceae</taxon>
        <taxon>Ustilaginoidea</taxon>
    </lineage>
</organism>
<sequence>MACLEDRGISNQHDSLTASASTTRAPTLHRLAGAGRLAPTNEHRSVLVLQMARARGVNICDLFPNLSMWWTCYAKLPADRARQTDRPRSVRISEFQFRISTIDSRPRAVTFAVSTMDRVIGYLRNDPIRPRAIDS</sequence>
<evidence type="ECO:0000256" key="1">
    <source>
        <dbReference type="SAM" id="MobiDB-lite"/>
    </source>
</evidence>
<feature type="region of interest" description="Disordered" evidence="1">
    <location>
        <begin position="1"/>
        <end position="22"/>
    </location>
</feature>
<dbReference type="RefSeq" id="XP_042994457.1">
    <property type="nucleotide sequence ID" value="XM_043138523.1"/>
</dbReference>
<reference evidence="2" key="1">
    <citation type="submission" date="2020-03" db="EMBL/GenBank/DDBJ databases">
        <title>A mixture of massive structural variations and highly conserved coding sequences in Ustilaginoidea virens genome.</title>
        <authorList>
            <person name="Zhang K."/>
            <person name="Zhao Z."/>
            <person name="Zhang Z."/>
            <person name="Li Y."/>
            <person name="Hsiang T."/>
            <person name="Sun W."/>
        </authorList>
    </citation>
    <scope>NUCLEOTIDE SEQUENCE</scope>
    <source>
        <strain evidence="2">UV-8b</strain>
    </source>
</reference>
<dbReference type="AlphaFoldDB" id="A0A8E5HKR6"/>